<dbReference type="PROSITE" id="PS51257">
    <property type="entry name" value="PROKAR_LIPOPROTEIN"/>
    <property type="match status" value="1"/>
</dbReference>
<evidence type="ECO:0000313" key="3">
    <source>
        <dbReference type="Proteomes" id="UP000467327"/>
    </source>
</evidence>
<sequence>MIRCSGFRRLTAIAALTSTVISGCDNTTATPPTKQSERWPAVLSESTFVWSAEPGIDLLAQPIVTLRAYFESLVLGETSGSNDYLYPGFDHAVEREKPAEYSHYSLHLWPELGFPKESPEVGSSRLHVLRVADDGQGVTTVMCTWDWGIATQSAEASYQALGSWRGPQTGVGVQRVRLTTSVGSPPPTTRPQSGPSRYPSLDVFDNWRVVGRLSNSAPSDTVGPGTQWPEYQQDLAACVTLAPEPVERRQFLTTGEHPRSDFPTLPSYPGWPLESQ</sequence>
<proteinExistence type="predicted"/>
<organism evidence="2 3">
    <name type="scientific">Mycolicibacterium aichiense</name>
    <dbReference type="NCBI Taxonomy" id="1799"/>
    <lineage>
        <taxon>Bacteria</taxon>
        <taxon>Bacillati</taxon>
        <taxon>Actinomycetota</taxon>
        <taxon>Actinomycetes</taxon>
        <taxon>Mycobacteriales</taxon>
        <taxon>Mycobacteriaceae</taxon>
        <taxon>Mycolicibacterium</taxon>
    </lineage>
</organism>
<dbReference type="Proteomes" id="UP000467327">
    <property type="component" value="Chromosome"/>
</dbReference>
<protein>
    <submittedName>
        <fullName evidence="2">Uncharacterized protein</fullName>
    </submittedName>
</protein>
<reference evidence="2 3" key="1">
    <citation type="journal article" date="2019" name="Emerg. Microbes Infect.">
        <title>Comprehensive subspecies identification of 175 nontuberculous mycobacteria species based on 7547 genomic profiles.</title>
        <authorList>
            <person name="Matsumoto Y."/>
            <person name="Kinjo T."/>
            <person name="Motooka D."/>
            <person name="Nabeya D."/>
            <person name="Jung N."/>
            <person name="Uechi K."/>
            <person name="Horii T."/>
            <person name="Iida T."/>
            <person name="Fujita J."/>
            <person name="Nakamura S."/>
        </authorList>
    </citation>
    <scope>NUCLEOTIDE SEQUENCE [LARGE SCALE GENOMIC DNA]</scope>
    <source>
        <strain evidence="2 3">JCM 6376</strain>
    </source>
</reference>
<dbReference type="EMBL" id="AP022561">
    <property type="protein sequence ID" value="BBX10331.1"/>
    <property type="molecule type" value="Genomic_DNA"/>
</dbReference>
<dbReference type="AlphaFoldDB" id="A0AAD1HSR6"/>
<gene>
    <name evidence="2" type="ORF">MAIC_51340</name>
</gene>
<evidence type="ECO:0000313" key="2">
    <source>
        <dbReference type="EMBL" id="BBX10331.1"/>
    </source>
</evidence>
<evidence type="ECO:0000256" key="1">
    <source>
        <dbReference type="SAM" id="MobiDB-lite"/>
    </source>
</evidence>
<feature type="region of interest" description="Disordered" evidence="1">
    <location>
        <begin position="253"/>
        <end position="276"/>
    </location>
</feature>
<accession>A0AAD1HSR6</accession>
<name>A0AAD1HSR6_9MYCO</name>
<keyword evidence="3" id="KW-1185">Reference proteome</keyword>
<dbReference type="KEGG" id="maic:MAIC_51340"/>